<protein>
    <submittedName>
        <fullName evidence="1">Uncharacterized protein</fullName>
    </submittedName>
</protein>
<accession>A0A0B6YZL5</accession>
<name>A0A0B6YZL5_9EUPU</name>
<sequence>MLGEVSATEHTAMEETVVVFGDIVRKTCKMNDQNTQKRTKRKILGNLTSWHGRK</sequence>
<evidence type="ECO:0000313" key="1">
    <source>
        <dbReference type="EMBL" id="CEK61703.1"/>
    </source>
</evidence>
<organism evidence="1">
    <name type="scientific">Arion vulgaris</name>
    <dbReference type="NCBI Taxonomy" id="1028688"/>
    <lineage>
        <taxon>Eukaryota</taxon>
        <taxon>Metazoa</taxon>
        <taxon>Spiralia</taxon>
        <taxon>Lophotrochozoa</taxon>
        <taxon>Mollusca</taxon>
        <taxon>Gastropoda</taxon>
        <taxon>Heterobranchia</taxon>
        <taxon>Euthyneura</taxon>
        <taxon>Panpulmonata</taxon>
        <taxon>Eupulmonata</taxon>
        <taxon>Stylommatophora</taxon>
        <taxon>Helicina</taxon>
        <taxon>Arionoidea</taxon>
        <taxon>Arionidae</taxon>
        <taxon>Arion</taxon>
    </lineage>
</organism>
<dbReference type="AlphaFoldDB" id="A0A0B6YZL5"/>
<proteinExistence type="predicted"/>
<gene>
    <name evidence="1" type="primary">ORF42992</name>
</gene>
<dbReference type="EMBL" id="HACG01014838">
    <property type="protein sequence ID" value="CEK61703.1"/>
    <property type="molecule type" value="Transcribed_RNA"/>
</dbReference>
<reference evidence="1" key="1">
    <citation type="submission" date="2014-12" db="EMBL/GenBank/DDBJ databases">
        <title>Insight into the proteome of Arion vulgaris.</title>
        <authorList>
            <person name="Aradska J."/>
            <person name="Bulat T."/>
            <person name="Smidak R."/>
            <person name="Sarate P."/>
            <person name="Gangsoo J."/>
            <person name="Sialana F."/>
            <person name="Bilban M."/>
            <person name="Lubec G."/>
        </authorList>
    </citation>
    <scope>NUCLEOTIDE SEQUENCE</scope>
    <source>
        <tissue evidence="1">Skin</tissue>
    </source>
</reference>